<feature type="transmembrane region" description="Helical" evidence="7">
    <location>
        <begin position="847"/>
        <end position="865"/>
    </location>
</feature>
<feature type="transmembrane region" description="Helical" evidence="7">
    <location>
        <begin position="101"/>
        <end position="120"/>
    </location>
</feature>
<feature type="transmembrane region" description="Helical" evidence="7">
    <location>
        <begin position="669"/>
        <end position="690"/>
    </location>
</feature>
<feature type="transmembrane region" description="Helical" evidence="7">
    <location>
        <begin position="43"/>
        <end position="65"/>
    </location>
</feature>
<feature type="transmembrane region" description="Helical" evidence="7">
    <location>
        <begin position="186"/>
        <end position="206"/>
    </location>
</feature>
<dbReference type="GO" id="GO:0016020">
    <property type="term" value="C:membrane"/>
    <property type="evidence" value="ECO:0007669"/>
    <property type="project" value="UniProtKB-SubCell"/>
</dbReference>
<protein>
    <submittedName>
        <fullName evidence="9">Solute carrier family 22 member 2</fullName>
    </submittedName>
</protein>
<keyword evidence="2" id="KW-0813">Transport</keyword>
<evidence type="ECO:0000313" key="9">
    <source>
        <dbReference type="EMBL" id="GER42048.1"/>
    </source>
</evidence>
<evidence type="ECO:0000256" key="2">
    <source>
        <dbReference type="ARBA" id="ARBA00022448"/>
    </source>
</evidence>
<feature type="transmembrane region" description="Helical" evidence="7">
    <location>
        <begin position="518"/>
        <end position="543"/>
    </location>
</feature>
<feature type="transmembrane region" description="Helical" evidence="7">
    <location>
        <begin position="555"/>
        <end position="575"/>
    </location>
</feature>
<keyword evidence="4 7" id="KW-1133">Transmembrane helix</keyword>
<organism evidence="9 10">
    <name type="scientific">Striga asiatica</name>
    <name type="common">Asiatic witchweed</name>
    <name type="synonym">Buchnera asiatica</name>
    <dbReference type="NCBI Taxonomy" id="4170"/>
    <lineage>
        <taxon>Eukaryota</taxon>
        <taxon>Viridiplantae</taxon>
        <taxon>Streptophyta</taxon>
        <taxon>Embryophyta</taxon>
        <taxon>Tracheophyta</taxon>
        <taxon>Spermatophyta</taxon>
        <taxon>Magnoliopsida</taxon>
        <taxon>eudicotyledons</taxon>
        <taxon>Gunneridae</taxon>
        <taxon>Pentapetalae</taxon>
        <taxon>asterids</taxon>
        <taxon>lamiids</taxon>
        <taxon>Lamiales</taxon>
        <taxon>Orobanchaceae</taxon>
        <taxon>Buchnereae</taxon>
        <taxon>Striga</taxon>
    </lineage>
</organism>
<dbReference type="GO" id="GO:0022857">
    <property type="term" value="F:transmembrane transporter activity"/>
    <property type="evidence" value="ECO:0007669"/>
    <property type="project" value="InterPro"/>
</dbReference>
<dbReference type="FunFam" id="1.20.1250.20:FF:000232">
    <property type="entry name" value="Organic cation/carnitine transporter 7"/>
    <property type="match status" value="1"/>
</dbReference>
<dbReference type="Proteomes" id="UP000325081">
    <property type="component" value="Unassembled WGS sequence"/>
</dbReference>
<evidence type="ECO:0000259" key="8">
    <source>
        <dbReference type="PROSITE" id="PS50850"/>
    </source>
</evidence>
<evidence type="ECO:0000256" key="3">
    <source>
        <dbReference type="ARBA" id="ARBA00022692"/>
    </source>
</evidence>
<feature type="transmembrane region" description="Helical" evidence="7">
    <location>
        <begin position="818"/>
        <end position="840"/>
    </location>
</feature>
<dbReference type="Gene3D" id="1.20.1250.20">
    <property type="entry name" value="MFS general substrate transporter like domains"/>
    <property type="match status" value="2"/>
</dbReference>
<dbReference type="OrthoDB" id="4139357at2759"/>
<evidence type="ECO:0000256" key="6">
    <source>
        <dbReference type="ARBA" id="ARBA00044504"/>
    </source>
</evidence>
<dbReference type="InterPro" id="IPR005828">
    <property type="entry name" value="MFS_sugar_transport-like"/>
</dbReference>
<feature type="domain" description="Major facilitator superfamily (MFS) profile" evidence="8">
    <location>
        <begin position="31"/>
        <end position="492"/>
    </location>
</feature>
<dbReference type="InterPro" id="IPR020846">
    <property type="entry name" value="MFS_dom"/>
</dbReference>
<feature type="transmembrane region" description="Helical" evidence="7">
    <location>
        <begin position="641"/>
        <end position="663"/>
    </location>
</feature>
<gene>
    <name evidence="9" type="ORF">STAS_18816</name>
</gene>
<feature type="transmembrane region" description="Helical" evidence="7">
    <location>
        <begin position="871"/>
        <end position="894"/>
    </location>
</feature>
<evidence type="ECO:0000256" key="7">
    <source>
        <dbReference type="SAM" id="Phobius"/>
    </source>
</evidence>
<feature type="transmembrane region" description="Helical" evidence="7">
    <location>
        <begin position="609"/>
        <end position="629"/>
    </location>
</feature>
<dbReference type="InterPro" id="IPR036259">
    <property type="entry name" value="MFS_trans_sf"/>
</dbReference>
<evidence type="ECO:0000256" key="1">
    <source>
        <dbReference type="ARBA" id="ARBA00004141"/>
    </source>
</evidence>
<feature type="transmembrane region" description="Helical" evidence="7">
    <location>
        <begin position="332"/>
        <end position="353"/>
    </location>
</feature>
<dbReference type="PANTHER" id="PTHR23511">
    <property type="entry name" value="SYNAPTIC VESICLE GLYCOPROTEIN 2"/>
    <property type="match status" value="1"/>
</dbReference>
<feature type="transmembrane region" description="Helical" evidence="7">
    <location>
        <begin position="384"/>
        <end position="402"/>
    </location>
</feature>
<sequence>MLIKPDKGQNQMAYNHGMEPSYTLDEALEVVGFGKFQALVMAYAGLGTMAESIEFFVLSFIGTLVKDEWELSSGQESLLTTVVFGGMLIVKCFLGTNQRVGLLSVGVVTSIFAFLSAFSPNYVSLLVLRMVVGIGVGGGPVYASWYIEFVPIRNRGICMVFFSTFWTMGSILEASLAWIVIPRLGWRWLLALSSVPCLAAFIFYIFTIESPRYLYLNGRISDAQCVFRKMAEVNKTELPSGMLVSDQISGLGEERIHSENIPLLPENVTKTGFRSLFTLFSSSLLRTTLLIWAVFFANAFVYFGVVLLIPGFTGDVQSKCGMAGLKTNSSLYRNTFISSFAEIPGLILAATLVDKFGRRISLLLLYIFSFIFFLPLFFHQNELIATALLWGIRMCITGNYKLAGIYCPEVYPTSVRTTGYGVASSVGRVAGMICPLVAVDMVLSCHKTAAIDEAIVQIKGLKPLEKDKLIWAPNSQVAVALVLAEIETNARAMTDSDHVYTLDEALDTVGFGKYQGLLLAYGALGWISDAMEMMILSFVGSAVESEWDLSPGQKSLISTVVFAGMLVGACFWGMISDSYGRKKGILGVTIITAVAGLLSALSPNYVCLIVLRCMAGVGIGGMSIINTWFLEFVPTFNRGAWMIVFSGFWTVGTIFEAALAWIVMPRLGWRWFVALSSGPSFIMVLLYGLMPESPRFLCMKGKTKEAHSILEKAASVNGITLHAGLLVSDQNGDEEFAASENCHLLSPRTNKTYISSFSLLFSLFSPKLIKTNLLLWFLYFGNTFSYYGIILLTSELSSDQSKCRLGALSMVKSLNSSLYVDVFVTSLAEVPGLVFAAFIVDRYGRKLSMAIMFVLSALLLLPLLAHQSEILTTALLFGARAFVSAAFIVACIYAPEVYPTEIRTTAVGTASAIGRVGGMICPLVAVGLVSACQQTYAVILFQVIILLCGLCVMLTPVETSGRNLA</sequence>
<comment type="subcellular location">
    <subcellularLocation>
        <location evidence="1">Membrane</location>
        <topology evidence="1">Multi-pass membrane protein</topology>
    </subcellularLocation>
</comment>
<keyword evidence="5 7" id="KW-0472">Membrane</keyword>
<dbReference type="Pfam" id="PF00083">
    <property type="entry name" value="Sugar_tr"/>
    <property type="match status" value="2"/>
</dbReference>
<feature type="transmembrane region" description="Helical" evidence="7">
    <location>
        <begin position="935"/>
        <end position="957"/>
    </location>
</feature>
<keyword evidence="10" id="KW-1185">Reference proteome</keyword>
<feature type="transmembrane region" description="Helical" evidence="7">
    <location>
        <begin position="360"/>
        <end position="378"/>
    </location>
</feature>
<comment type="similarity">
    <text evidence="6">Belongs to the major facilitator superfamily. Phosphate:H(+) symporter (TC 2.A.1.9) family.</text>
</comment>
<dbReference type="PANTHER" id="PTHR23511:SF5">
    <property type="entry name" value="MAJOR FACILITATOR-TYPE TRANSPORTER HXNZ-RELATED"/>
    <property type="match status" value="1"/>
</dbReference>
<accession>A0A5A7QAQ2</accession>
<evidence type="ECO:0000313" key="10">
    <source>
        <dbReference type="Proteomes" id="UP000325081"/>
    </source>
</evidence>
<feature type="transmembrane region" description="Helical" evidence="7">
    <location>
        <begin position="289"/>
        <end position="312"/>
    </location>
</feature>
<feature type="transmembrane region" description="Helical" evidence="7">
    <location>
        <begin position="773"/>
        <end position="792"/>
    </location>
</feature>
<dbReference type="AlphaFoldDB" id="A0A5A7QAQ2"/>
<feature type="transmembrane region" description="Helical" evidence="7">
    <location>
        <begin position="584"/>
        <end position="603"/>
    </location>
</feature>
<dbReference type="PROSITE" id="PS50850">
    <property type="entry name" value="MFS"/>
    <property type="match status" value="2"/>
</dbReference>
<reference evidence="10" key="1">
    <citation type="journal article" date="2019" name="Curr. Biol.">
        <title>Genome Sequence of Striga asiatica Provides Insight into the Evolution of Plant Parasitism.</title>
        <authorList>
            <person name="Yoshida S."/>
            <person name="Kim S."/>
            <person name="Wafula E.K."/>
            <person name="Tanskanen J."/>
            <person name="Kim Y.M."/>
            <person name="Honaas L."/>
            <person name="Yang Z."/>
            <person name="Spallek T."/>
            <person name="Conn C.E."/>
            <person name="Ichihashi Y."/>
            <person name="Cheong K."/>
            <person name="Cui S."/>
            <person name="Der J.P."/>
            <person name="Gundlach H."/>
            <person name="Jiao Y."/>
            <person name="Hori C."/>
            <person name="Ishida J.K."/>
            <person name="Kasahara H."/>
            <person name="Kiba T."/>
            <person name="Kim M.S."/>
            <person name="Koo N."/>
            <person name="Laohavisit A."/>
            <person name="Lee Y.H."/>
            <person name="Lumba S."/>
            <person name="McCourt P."/>
            <person name="Mortimer J.C."/>
            <person name="Mutuku J.M."/>
            <person name="Nomura T."/>
            <person name="Sasaki-Sekimoto Y."/>
            <person name="Seto Y."/>
            <person name="Wang Y."/>
            <person name="Wakatake T."/>
            <person name="Sakakibara H."/>
            <person name="Demura T."/>
            <person name="Yamaguchi S."/>
            <person name="Yoneyama K."/>
            <person name="Manabe R.I."/>
            <person name="Nelson D.C."/>
            <person name="Schulman A.H."/>
            <person name="Timko M.P."/>
            <person name="dePamphilis C.W."/>
            <person name="Choi D."/>
            <person name="Shirasu K."/>
        </authorList>
    </citation>
    <scope>NUCLEOTIDE SEQUENCE [LARGE SCALE GENOMIC DNA]</scope>
    <source>
        <strain evidence="10">cv. UVA1</strain>
    </source>
</reference>
<feature type="transmembrane region" description="Helical" evidence="7">
    <location>
        <begin position="906"/>
        <end position="929"/>
    </location>
</feature>
<feature type="transmembrane region" description="Helical" evidence="7">
    <location>
        <begin position="77"/>
        <end position="94"/>
    </location>
</feature>
<evidence type="ECO:0000256" key="5">
    <source>
        <dbReference type="ARBA" id="ARBA00023136"/>
    </source>
</evidence>
<feature type="transmembrane region" description="Helical" evidence="7">
    <location>
        <begin position="126"/>
        <end position="147"/>
    </location>
</feature>
<feature type="domain" description="Major facilitator superfamily (MFS) profile" evidence="8">
    <location>
        <begin position="518"/>
        <end position="960"/>
    </location>
</feature>
<proteinExistence type="inferred from homology"/>
<feature type="transmembrane region" description="Helical" evidence="7">
    <location>
        <begin position="159"/>
        <end position="180"/>
    </location>
</feature>
<comment type="caution">
    <text evidence="9">The sequence shown here is derived from an EMBL/GenBank/DDBJ whole genome shotgun (WGS) entry which is preliminary data.</text>
</comment>
<dbReference type="EMBL" id="BKCP01006272">
    <property type="protein sequence ID" value="GER42048.1"/>
    <property type="molecule type" value="Genomic_DNA"/>
</dbReference>
<name>A0A5A7QAQ2_STRAF</name>
<evidence type="ECO:0000256" key="4">
    <source>
        <dbReference type="ARBA" id="ARBA00022989"/>
    </source>
</evidence>
<keyword evidence="3 7" id="KW-0812">Transmembrane</keyword>
<dbReference type="SUPFAM" id="SSF103473">
    <property type="entry name" value="MFS general substrate transporter"/>
    <property type="match status" value="2"/>
</dbReference>